<evidence type="ECO:0000313" key="2">
    <source>
        <dbReference type="EMBL" id="MBB6330059.1"/>
    </source>
</evidence>
<accession>A0ABR6PWG1</accession>
<dbReference type="InterPro" id="IPR031709">
    <property type="entry name" value="PutAbiC"/>
</dbReference>
<sequence length="259" mass="30724">MKNGNWVFWTFGIGSVIFMGVTLYFNYNYAVKLGIERQGLFGDMFGASNALFTGLSFVGLILTILLQRQELKDTREEVKKQGDTLRNQRFDMSFFSLLNLHHDIVGKIETKKENKKNDQVISITVTSGRKVFNDAFAGLMTYIKDTDDYEYHYSKFHERSIYNFDHYFRNLYQIIKMIDDMIFSSDELDNFNEKYKYVSIVKGQLSQHELAMIFYNTIYSKGHKEFIPFITRYHLFSNANQDYILDKYKDFYSKEAYFE</sequence>
<comment type="caution">
    <text evidence="2">The sequence shown here is derived from an EMBL/GenBank/DDBJ whole genome shotgun (WGS) entry which is preliminary data.</text>
</comment>
<proteinExistence type="predicted"/>
<evidence type="ECO:0008006" key="4">
    <source>
        <dbReference type="Google" id="ProtNLM"/>
    </source>
</evidence>
<evidence type="ECO:0000256" key="1">
    <source>
        <dbReference type="SAM" id="Phobius"/>
    </source>
</evidence>
<reference evidence="2 3" key="1">
    <citation type="submission" date="2020-08" db="EMBL/GenBank/DDBJ databases">
        <title>Functional genomics of gut bacteria from endangered species of beetles.</title>
        <authorList>
            <person name="Carlos-Shanley C."/>
        </authorList>
    </citation>
    <scope>NUCLEOTIDE SEQUENCE [LARGE SCALE GENOMIC DNA]</scope>
    <source>
        <strain evidence="2 3">S00068</strain>
    </source>
</reference>
<dbReference type="Proteomes" id="UP000587367">
    <property type="component" value="Unassembled WGS sequence"/>
</dbReference>
<dbReference type="RefSeq" id="WP_184553453.1">
    <property type="nucleotide sequence ID" value="NZ_JACHKS010000001.1"/>
</dbReference>
<keyword evidence="3" id="KW-1185">Reference proteome</keyword>
<dbReference type="EMBL" id="JACHKS010000001">
    <property type="protein sequence ID" value="MBB6330059.1"/>
    <property type="molecule type" value="Genomic_DNA"/>
</dbReference>
<gene>
    <name evidence="2" type="ORF">HNP24_001009</name>
</gene>
<name>A0ABR6PWG1_9FLAO</name>
<feature type="transmembrane region" description="Helical" evidence="1">
    <location>
        <begin position="7"/>
        <end position="27"/>
    </location>
</feature>
<keyword evidence="1" id="KW-0472">Membrane</keyword>
<dbReference type="Pfam" id="PF16872">
    <property type="entry name" value="putAbiC"/>
    <property type="match status" value="1"/>
</dbReference>
<keyword evidence="1" id="KW-0812">Transmembrane</keyword>
<keyword evidence="1" id="KW-1133">Transmembrane helix</keyword>
<protein>
    <recommendedName>
        <fullName evidence="4">Phage abortive infection protein</fullName>
    </recommendedName>
</protein>
<organism evidence="2 3">
    <name type="scientific">Chryseobacterium sediminis</name>
    <dbReference type="NCBI Taxonomy" id="1679494"/>
    <lineage>
        <taxon>Bacteria</taxon>
        <taxon>Pseudomonadati</taxon>
        <taxon>Bacteroidota</taxon>
        <taxon>Flavobacteriia</taxon>
        <taxon>Flavobacteriales</taxon>
        <taxon>Weeksellaceae</taxon>
        <taxon>Chryseobacterium group</taxon>
        <taxon>Chryseobacterium</taxon>
    </lineage>
</organism>
<feature type="transmembrane region" description="Helical" evidence="1">
    <location>
        <begin position="47"/>
        <end position="66"/>
    </location>
</feature>
<evidence type="ECO:0000313" key="3">
    <source>
        <dbReference type="Proteomes" id="UP000587367"/>
    </source>
</evidence>